<reference evidence="15 16" key="1">
    <citation type="submission" date="2019-06" db="EMBL/GenBank/DDBJ databases">
        <title>Lysobacter alkalisoli sp. nov. isolated from saline-alkali soil.</title>
        <authorList>
            <person name="Sun J.-Q."/>
            <person name="Xu L."/>
        </authorList>
    </citation>
    <scope>NUCLEOTIDE SEQUENCE [LARGE SCALE GENOMIC DNA]</scope>
    <source>
        <strain evidence="15 16">SJ-36</strain>
    </source>
</reference>
<evidence type="ECO:0000256" key="12">
    <source>
        <dbReference type="SAM" id="SignalP"/>
    </source>
</evidence>
<evidence type="ECO:0000256" key="10">
    <source>
        <dbReference type="ARBA" id="ARBA00023237"/>
    </source>
</evidence>
<evidence type="ECO:0000259" key="13">
    <source>
        <dbReference type="Pfam" id="PF00593"/>
    </source>
</evidence>
<dbReference type="RefSeq" id="WP_141624771.1">
    <property type="nucleotide sequence ID" value="NZ_CP041242.1"/>
</dbReference>
<organism evidence="15 16">
    <name type="scientific">Marilutibacter alkalisoli</name>
    <dbReference type="NCBI Taxonomy" id="2591633"/>
    <lineage>
        <taxon>Bacteria</taxon>
        <taxon>Pseudomonadati</taxon>
        <taxon>Pseudomonadota</taxon>
        <taxon>Gammaproteobacteria</taxon>
        <taxon>Lysobacterales</taxon>
        <taxon>Lysobacteraceae</taxon>
        <taxon>Marilutibacter</taxon>
    </lineage>
</organism>
<dbReference type="InterPro" id="IPR039426">
    <property type="entry name" value="TonB-dep_rcpt-like"/>
</dbReference>
<dbReference type="KEGG" id="lyj:FKV23_16055"/>
<evidence type="ECO:0000256" key="7">
    <source>
        <dbReference type="ARBA" id="ARBA00023065"/>
    </source>
</evidence>
<dbReference type="AlphaFoldDB" id="A0A514BWS2"/>
<sequence>MTRQYRQHILTRAIFASLLATTVVMPAVAQTVQEERKPADARDASTLDAVIVTVERREQDLQKYAGTAQAISADDARALGINNELRNIQALVPGMSMANQEGNLEIFIRGVGSSNNTELGDPGAAPHINGAYIPRPRGLGGMFYDIERVEINKGPQGTLRGRNALAGTLNIITARPDLDAFGGYVQVEAGNRDHRGGEFALNFPLGGWAALRVAGYKVEKDSPFENAGRAQELDPAGIQDDRGARVSFLYQPDEKLSVFAMADMGKEGGTGYPGANVYTAARAGYMPDDVDLRKVIYRGAQGALDSTNWGAQASVSYDFGPVVLEYNTSYRDVDFRQTNAQSEGILWPGRNIEPLSDSNPGGIDYDNYSTQYWMTKSQSQVHELRLSSHDDTRLRWTTGLFHFDEDQEVGYFSLADKGRWYSGTEFTMPEVNGRSSAVFADGTFDVNDRLRVKGGLRYTKEEKSRYGIGGNWALGLPGTPADDAPEGWPGEFATRLGTPGFAPAFMYRPNFDVTGLTSPAEMARFLLQGILSHGRNDTILEQIGGVANGGDFGCVDRVDIGGEYLNCPYQDWVQVNGIPAQQFGRSKFNFTDWRVGFEYDLSADNLLYGLVSSGHKAGGFNDTFDPEEIPETFKPESIIAYELGSKNSFGLFDRTSTFNVSAFYYDYRDQVFQDLAVIATNPSTGEATGFALVNRNVGKSAVYGVEAESVLRLPYSFILNLNALWLDSEIKQGTVADVRSQNWGVGGATSLIDLSGNELPLASKLTFNMRLQHSMELPFGTLDWQVLASYRSAFYLTQYNNRDVEFIRKDQDTGAVIHDRTEDAASAGFPDRQRGETMLNAGIGLTTLDGRWRFEAWGNNLLDNDVSQKALVGSGINVRFLNDPRSYGLRVRYQF</sequence>
<keyword evidence="15" id="KW-0675">Receptor</keyword>
<feature type="domain" description="TonB-dependent receptor-like beta-barrel" evidence="13">
    <location>
        <begin position="571"/>
        <end position="861"/>
    </location>
</feature>
<evidence type="ECO:0000256" key="9">
    <source>
        <dbReference type="ARBA" id="ARBA00023136"/>
    </source>
</evidence>
<dbReference type="SUPFAM" id="SSF56935">
    <property type="entry name" value="Porins"/>
    <property type="match status" value="1"/>
</dbReference>
<feature type="chain" id="PRO_5021723997" evidence="12">
    <location>
        <begin position="30"/>
        <end position="895"/>
    </location>
</feature>
<dbReference type="Pfam" id="PF07715">
    <property type="entry name" value="Plug"/>
    <property type="match status" value="1"/>
</dbReference>
<gene>
    <name evidence="15" type="ORF">FKV23_16055</name>
</gene>
<keyword evidence="7" id="KW-0406">Ion transport</keyword>
<evidence type="ECO:0000256" key="2">
    <source>
        <dbReference type="ARBA" id="ARBA00022448"/>
    </source>
</evidence>
<dbReference type="Proteomes" id="UP000317199">
    <property type="component" value="Chromosome"/>
</dbReference>
<dbReference type="GO" id="GO:0006826">
    <property type="term" value="P:iron ion transport"/>
    <property type="evidence" value="ECO:0007669"/>
    <property type="project" value="UniProtKB-KW"/>
</dbReference>
<dbReference type="GO" id="GO:0009279">
    <property type="term" value="C:cell outer membrane"/>
    <property type="evidence" value="ECO:0007669"/>
    <property type="project" value="UniProtKB-SubCell"/>
</dbReference>
<dbReference type="InterPro" id="IPR012910">
    <property type="entry name" value="Plug_dom"/>
</dbReference>
<dbReference type="OrthoDB" id="127311at2"/>
<dbReference type="Pfam" id="PF00593">
    <property type="entry name" value="TonB_dep_Rec_b-barrel"/>
    <property type="match status" value="1"/>
</dbReference>
<keyword evidence="8 11" id="KW-0798">TonB box</keyword>
<evidence type="ECO:0000256" key="11">
    <source>
        <dbReference type="RuleBase" id="RU003357"/>
    </source>
</evidence>
<evidence type="ECO:0000256" key="5">
    <source>
        <dbReference type="ARBA" id="ARBA00022692"/>
    </source>
</evidence>
<name>A0A514BWS2_9GAMM</name>
<evidence type="ECO:0000259" key="14">
    <source>
        <dbReference type="Pfam" id="PF07715"/>
    </source>
</evidence>
<feature type="domain" description="TonB-dependent receptor plug" evidence="14">
    <location>
        <begin position="61"/>
        <end position="168"/>
    </location>
</feature>
<keyword evidence="10" id="KW-0998">Cell outer membrane</keyword>
<feature type="signal peptide" evidence="12">
    <location>
        <begin position="1"/>
        <end position="29"/>
    </location>
</feature>
<dbReference type="EMBL" id="CP041242">
    <property type="protein sequence ID" value="QDH71439.1"/>
    <property type="molecule type" value="Genomic_DNA"/>
</dbReference>
<dbReference type="PANTHER" id="PTHR32552">
    <property type="entry name" value="FERRICHROME IRON RECEPTOR-RELATED"/>
    <property type="match status" value="1"/>
</dbReference>
<keyword evidence="9 11" id="KW-0472">Membrane</keyword>
<evidence type="ECO:0000256" key="4">
    <source>
        <dbReference type="ARBA" id="ARBA00022496"/>
    </source>
</evidence>
<dbReference type="PANTHER" id="PTHR32552:SF81">
    <property type="entry name" value="TONB-DEPENDENT OUTER MEMBRANE RECEPTOR"/>
    <property type="match status" value="1"/>
</dbReference>
<keyword evidence="4" id="KW-0410">Iron transport</keyword>
<protein>
    <submittedName>
        <fullName evidence="15">TonB-dependent receptor</fullName>
    </submittedName>
</protein>
<evidence type="ECO:0000256" key="6">
    <source>
        <dbReference type="ARBA" id="ARBA00023004"/>
    </source>
</evidence>
<keyword evidence="6" id="KW-0408">Iron</keyword>
<dbReference type="InterPro" id="IPR000531">
    <property type="entry name" value="Beta-barrel_TonB"/>
</dbReference>
<dbReference type="Gene3D" id="2.40.170.20">
    <property type="entry name" value="TonB-dependent receptor, beta-barrel domain"/>
    <property type="match status" value="2"/>
</dbReference>
<evidence type="ECO:0000256" key="8">
    <source>
        <dbReference type="ARBA" id="ARBA00023077"/>
    </source>
</evidence>
<evidence type="ECO:0000313" key="15">
    <source>
        <dbReference type="EMBL" id="QDH71439.1"/>
    </source>
</evidence>
<keyword evidence="16" id="KW-1185">Reference proteome</keyword>
<comment type="similarity">
    <text evidence="11">Belongs to the TonB-dependent receptor family.</text>
</comment>
<keyword evidence="3" id="KW-1134">Transmembrane beta strand</keyword>
<evidence type="ECO:0000313" key="16">
    <source>
        <dbReference type="Proteomes" id="UP000317199"/>
    </source>
</evidence>
<keyword evidence="2" id="KW-0813">Transport</keyword>
<evidence type="ECO:0000256" key="3">
    <source>
        <dbReference type="ARBA" id="ARBA00022452"/>
    </source>
</evidence>
<proteinExistence type="inferred from homology"/>
<dbReference type="InterPro" id="IPR036942">
    <property type="entry name" value="Beta-barrel_TonB_sf"/>
</dbReference>
<keyword evidence="12" id="KW-0732">Signal</keyword>
<accession>A0A514BWS2</accession>
<evidence type="ECO:0000256" key="1">
    <source>
        <dbReference type="ARBA" id="ARBA00004571"/>
    </source>
</evidence>
<keyword evidence="5" id="KW-0812">Transmembrane</keyword>
<comment type="subcellular location">
    <subcellularLocation>
        <location evidence="1">Cell outer membrane</location>
        <topology evidence="1">Multi-pass membrane protein</topology>
    </subcellularLocation>
</comment>